<proteinExistence type="predicted"/>
<accession>A0A4P1QWD7</accession>
<evidence type="ECO:0000259" key="6">
    <source>
        <dbReference type="Pfam" id="PF16040"/>
    </source>
</evidence>
<dbReference type="PANTHER" id="PTHR46858">
    <property type="entry name" value="OS05G0521000 PROTEIN"/>
    <property type="match status" value="1"/>
</dbReference>
<name>A0A4P1QWD7_LUPAN</name>
<reference evidence="7 8" key="1">
    <citation type="journal article" date="2017" name="Plant Biotechnol. J.">
        <title>A comprehensive draft genome sequence for lupin (Lupinus angustifolius), an emerging health food: insights into plant-microbe interactions and legume evolution.</title>
        <authorList>
            <person name="Hane J.K."/>
            <person name="Ming Y."/>
            <person name="Kamphuis L.G."/>
            <person name="Nelson M.N."/>
            <person name="Garg G."/>
            <person name="Atkins C.A."/>
            <person name="Bayer P.E."/>
            <person name="Bravo A."/>
            <person name="Bringans S."/>
            <person name="Cannon S."/>
            <person name="Edwards D."/>
            <person name="Foley R."/>
            <person name="Gao L.L."/>
            <person name="Harrison M.J."/>
            <person name="Huang W."/>
            <person name="Hurgobin B."/>
            <person name="Li S."/>
            <person name="Liu C.W."/>
            <person name="McGrath A."/>
            <person name="Morahan G."/>
            <person name="Murray J."/>
            <person name="Weller J."/>
            <person name="Jian J."/>
            <person name="Singh K.B."/>
        </authorList>
    </citation>
    <scope>NUCLEOTIDE SEQUENCE [LARGE SCALE GENOMIC DNA]</scope>
    <source>
        <strain evidence="8">cv. Tanjil</strain>
        <tissue evidence="7">Whole plant</tissue>
    </source>
</reference>
<evidence type="ECO:0000256" key="2">
    <source>
        <dbReference type="ARBA" id="ARBA00022771"/>
    </source>
</evidence>
<evidence type="ECO:0000256" key="5">
    <source>
        <dbReference type="SAM" id="Phobius"/>
    </source>
</evidence>
<gene>
    <name evidence="7" type="ORF">TanjilG_09800</name>
</gene>
<dbReference type="GO" id="GO:0008270">
    <property type="term" value="F:zinc ion binding"/>
    <property type="evidence" value="ECO:0007669"/>
    <property type="project" value="UniProtKB-KW"/>
</dbReference>
<dbReference type="GO" id="GO:0016567">
    <property type="term" value="P:protein ubiquitination"/>
    <property type="evidence" value="ECO:0007669"/>
    <property type="project" value="TreeGrafter"/>
</dbReference>
<dbReference type="PANTHER" id="PTHR46858:SF6">
    <property type="entry name" value="LIGASE, PUTATIVE-RELATED"/>
    <property type="match status" value="1"/>
</dbReference>
<keyword evidence="8" id="KW-1185">Reference proteome</keyword>
<dbReference type="AlphaFoldDB" id="A0A4P1QWD7"/>
<evidence type="ECO:0000313" key="7">
    <source>
        <dbReference type="EMBL" id="OIV96373.1"/>
    </source>
</evidence>
<protein>
    <recommendedName>
        <fullName evidence="6">E3 ubiquitin-protein ligase APD1-4 N-terminal domain-containing protein</fullName>
    </recommendedName>
</protein>
<evidence type="ECO:0000256" key="1">
    <source>
        <dbReference type="ARBA" id="ARBA00022723"/>
    </source>
</evidence>
<dbReference type="STRING" id="3871.A0A4P1QWD7"/>
<sequence length="345" mass="39344">MIRAMHTTQWRLPHTPPSSQPCHQFWPNMLSSLTVWIFGTLFSATLRYGHYGDSHLLLGPTSSRLIKTSSIFVKQIQVSNKFNNQVTLHAFNQKPHLSSQTNWTSSNFYLVAPHSCKGISVWLNKGSTIRMMWKSRSRKSLKQVHGIVVKGERNFEKLQPKQTRFTYPILVHETARGKEAEYMVEEDNTYNIGVLNMNARNIILTMNVNISAKLDGDEWNVEVYFVSRALSYSLLLGCTMIVIYLIMKVLRVCDGNEGDTNEIIAITNRTRNSVATTQTEIEPFGVSNRSSYGTNEEDDEESEVSNSSSDELYDGKLCVICYDEQRNSFFVPCGHFATCYDCSQR</sequence>
<organism evidence="7 8">
    <name type="scientific">Lupinus angustifolius</name>
    <name type="common">Narrow-leaved blue lupine</name>
    <dbReference type="NCBI Taxonomy" id="3871"/>
    <lineage>
        <taxon>Eukaryota</taxon>
        <taxon>Viridiplantae</taxon>
        <taxon>Streptophyta</taxon>
        <taxon>Embryophyta</taxon>
        <taxon>Tracheophyta</taxon>
        <taxon>Spermatophyta</taxon>
        <taxon>Magnoliopsida</taxon>
        <taxon>eudicotyledons</taxon>
        <taxon>Gunneridae</taxon>
        <taxon>Pentapetalae</taxon>
        <taxon>rosids</taxon>
        <taxon>fabids</taxon>
        <taxon>Fabales</taxon>
        <taxon>Fabaceae</taxon>
        <taxon>Papilionoideae</taxon>
        <taxon>50 kb inversion clade</taxon>
        <taxon>genistoids sensu lato</taxon>
        <taxon>core genistoids</taxon>
        <taxon>Genisteae</taxon>
        <taxon>Lupinus</taxon>
    </lineage>
</organism>
<evidence type="ECO:0000313" key="8">
    <source>
        <dbReference type="Proteomes" id="UP000188354"/>
    </source>
</evidence>
<dbReference type="EMBL" id="CM007375">
    <property type="protein sequence ID" value="OIV96373.1"/>
    <property type="molecule type" value="Genomic_DNA"/>
</dbReference>
<feature type="transmembrane region" description="Helical" evidence="5">
    <location>
        <begin position="229"/>
        <end position="247"/>
    </location>
</feature>
<dbReference type="InterPro" id="IPR032008">
    <property type="entry name" value="APD1-4_N"/>
</dbReference>
<feature type="domain" description="E3 ubiquitin-protein ligase APD1-4 N-terminal" evidence="6">
    <location>
        <begin position="87"/>
        <end position="155"/>
    </location>
</feature>
<dbReference type="Proteomes" id="UP000188354">
    <property type="component" value="Chromosome LG15"/>
</dbReference>
<evidence type="ECO:0000256" key="4">
    <source>
        <dbReference type="SAM" id="MobiDB-lite"/>
    </source>
</evidence>
<dbReference type="GO" id="GO:0061630">
    <property type="term" value="F:ubiquitin protein ligase activity"/>
    <property type="evidence" value="ECO:0007669"/>
    <property type="project" value="TreeGrafter"/>
</dbReference>
<evidence type="ECO:0000256" key="3">
    <source>
        <dbReference type="ARBA" id="ARBA00022833"/>
    </source>
</evidence>
<dbReference type="Pfam" id="PF13920">
    <property type="entry name" value="zf-C3HC4_3"/>
    <property type="match status" value="1"/>
</dbReference>
<keyword evidence="1" id="KW-0479">Metal-binding</keyword>
<dbReference type="Pfam" id="PF16040">
    <property type="entry name" value="APD1-4_N"/>
    <property type="match status" value="1"/>
</dbReference>
<keyword evidence="5" id="KW-1133">Transmembrane helix</keyword>
<dbReference type="InterPro" id="IPR013083">
    <property type="entry name" value="Znf_RING/FYVE/PHD"/>
</dbReference>
<dbReference type="Gene3D" id="3.30.40.10">
    <property type="entry name" value="Zinc/RING finger domain, C3HC4 (zinc finger)"/>
    <property type="match status" value="1"/>
</dbReference>
<dbReference type="Gramene" id="OIV96373">
    <property type="protein sequence ID" value="OIV96373"/>
    <property type="gene ID" value="TanjilG_09800"/>
</dbReference>
<feature type="region of interest" description="Disordered" evidence="4">
    <location>
        <begin position="285"/>
        <end position="309"/>
    </location>
</feature>
<keyword evidence="3" id="KW-0862">Zinc</keyword>
<keyword evidence="5" id="KW-0812">Transmembrane</keyword>
<keyword evidence="5" id="KW-0472">Membrane</keyword>
<keyword evidence="2" id="KW-0863">Zinc-finger</keyword>